<evidence type="ECO:0000256" key="11">
    <source>
        <dbReference type="RuleBase" id="RU046427"/>
    </source>
</evidence>
<keyword evidence="15" id="KW-1185">Reference proteome</keyword>
<dbReference type="PROSITE" id="PS50262">
    <property type="entry name" value="G_PROTEIN_RECEP_F1_2"/>
    <property type="match status" value="1"/>
</dbReference>
<dbReference type="PRINTS" id="PR00237">
    <property type="entry name" value="GPCRRHODOPSN"/>
</dbReference>
<evidence type="ECO:0000256" key="2">
    <source>
        <dbReference type="ARBA" id="ARBA00022475"/>
    </source>
</evidence>
<dbReference type="STRING" id="55661.A0A091GWB4"/>
<evidence type="ECO:0000256" key="1">
    <source>
        <dbReference type="ARBA" id="ARBA00004651"/>
    </source>
</evidence>
<keyword evidence="9 11" id="KW-0325">Glycoprotein</keyword>
<dbReference type="GO" id="GO:0042277">
    <property type="term" value="F:peptide binding"/>
    <property type="evidence" value="ECO:0007669"/>
    <property type="project" value="TreeGrafter"/>
</dbReference>
<feature type="transmembrane region" description="Helical" evidence="11">
    <location>
        <begin position="81"/>
        <end position="99"/>
    </location>
</feature>
<evidence type="ECO:0000256" key="9">
    <source>
        <dbReference type="ARBA" id="ARBA00023180"/>
    </source>
</evidence>
<dbReference type="PANTHER" id="PTHR24241:SF18">
    <property type="entry name" value="VASOPRESSIN V1B RECEPTOR"/>
    <property type="match status" value="1"/>
</dbReference>
<organism evidence="14 15">
    <name type="scientific">Cuculus canorus</name>
    <name type="common">Common cuckoo</name>
    <dbReference type="NCBI Taxonomy" id="55661"/>
    <lineage>
        <taxon>Eukaryota</taxon>
        <taxon>Metazoa</taxon>
        <taxon>Chordata</taxon>
        <taxon>Craniata</taxon>
        <taxon>Vertebrata</taxon>
        <taxon>Euteleostomi</taxon>
        <taxon>Archelosauria</taxon>
        <taxon>Archosauria</taxon>
        <taxon>Dinosauria</taxon>
        <taxon>Saurischia</taxon>
        <taxon>Theropoda</taxon>
        <taxon>Coelurosauria</taxon>
        <taxon>Aves</taxon>
        <taxon>Neognathae</taxon>
        <taxon>Neoaves</taxon>
        <taxon>Otidimorphae</taxon>
        <taxon>Cuculiformes</taxon>
        <taxon>Cuculidae</taxon>
        <taxon>Cuculus</taxon>
    </lineage>
</organism>
<dbReference type="GO" id="GO:0005000">
    <property type="term" value="F:vasopressin receptor activity"/>
    <property type="evidence" value="ECO:0007669"/>
    <property type="project" value="InterPro"/>
</dbReference>
<keyword evidence="4 11" id="KW-1133">Transmembrane helix</keyword>
<evidence type="ECO:0000256" key="5">
    <source>
        <dbReference type="ARBA" id="ARBA00023040"/>
    </source>
</evidence>
<sequence>MEPDWGWNSTHYRQPGHGHGLLSPQTLAGDPNLTLLHTRDEELAKAEVGVLATILAVATLGNVGVLLAMYRLRKKMSRMHLFILHLGLTDLGVALFQVLPQMIWEVTYRFLGPDPLCRAVKYLQVLSMFASTYMLIVMTLDRYMAVCHPLRTLQQPSRQAYVMIGATWLLSCLLSLPQVFIFSLREVRQGSGVLDCWADFRYPWGARAYITWTTLCIFILPVGILTVCYSLICYEICKNLKGKTQSGGPGTGGPTAASPPAPCSHERSGQCPGGQPSRVSSVRTISRAKIRTVKMTFVIVVAYVVCWAPFFSVQMWSVWDEDAPDDESTNVAFTITMLLASLSSCCNPWIYMFFSGYLLQDAARCLSCWGNSQPGLRRQASTGSLCSRKTTILSHSHHISPTGLPLHESNTKDFYPHCEEVVTQSGML</sequence>
<keyword evidence="8 11" id="KW-0675">Receptor</keyword>
<dbReference type="InterPro" id="IPR001817">
    <property type="entry name" value="Vasoprsn_rcpt"/>
</dbReference>
<dbReference type="GO" id="GO:0032870">
    <property type="term" value="P:cellular response to hormone stimulus"/>
    <property type="evidence" value="ECO:0007669"/>
    <property type="project" value="TreeGrafter"/>
</dbReference>
<dbReference type="EMBL" id="KL447893">
    <property type="protein sequence ID" value="KFO78372.1"/>
    <property type="molecule type" value="Genomic_DNA"/>
</dbReference>
<dbReference type="CDD" id="cd15386">
    <property type="entry name" value="7tmA_V1bR"/>
    <property type="match status" value="1"/>
</dbReference>
<protein>
    <submittedName>
        <fullName evidence="14">Vasopressin V1b receptor</fullName>
    </submittedName>
</protein>
<evidence type="ECO:0000313" key="15">
    <source>
        <dbReference type="Proteomes" id="UP000053760"/>
    </source>
</evidence>
<dbReference type="KEGG" id="cuca:104061884"/>
<dbReference type="InterPro" id="IPR017452">
    <property type="entry name" value="GPCR_Rhodpsn_7TM"/>
</dbReference>
<dbReference type="GO" id="GO:0005886">
    <property type="term" value="C:plasma membrane"/>
    <property type="evidence" value="ECO:0007669"/>
    <property type="project" value="UniProtKB-SubCell"/>
</dbReference>
<evidence type="ECO:0000256" key="3">
    <source>
        <dbReference type="ARBA" id="ARBA00022692"/>
    </source>
</evidence>
<evidence type="ECO:0000256" key="6">
    <source>
        <dbReference type="ARBA" id="ARBA00023136"/>
    </source>
</evidence>
<keyword evidence="2" id="KW-1003">Cell membrane</keyword>
<dbReference type="PRINTS" id="PR00897">
    <property type="entry name" value="VASOPRSNV1BR"/>
</dbReference>
<dbReference type="OrthoDB" id="6435638at2759"/>
<dbReference type="PRINTS" id="PR00896">
    <property type="entry name" value="VASOPRESSINR"/>
</dbReference>
<evidence type="ECO:0000259" key="13">
    <source>
        <dbReference type="PROSITE" id="PS50262"/>
    </source>
</evidence>
<dbReference type="Proteomes" id="UP000053760">
    <property type="component" value="Unassembled WGS sequence"/>
</dbReference>
<evidence type="ECO:0000256" key="7">
    <source>
        <dbReference type="ARBA" id="ARBA00023157"/>
    </source>
</evidence>
<dbReference type="InterPro" id="IPR000276">
    <property type="entry name" value="GPCR_Rhodpsn"/>
</dbReference>
<comment type="subcellular location">
    <subcellularLocation>
        <location evidence="1 11">Cell membrane</location>
        <topology evidence="1 11">Multi-pass membrane protein</topology>
    </subcellularLocation>
</comment>
<feature type="region of interest" description="Disordered" evidence="12">
    <location>
        <begin position="248"/>
        <end position="279"/>
    </location>
</feature>
<feature type="domain" description="G-protein coupled receptors family 1 profile" evidence="13">
    <location>
        <begin position="61"/>
        <end position="351"/>
    </location>
</feature>
<dbReference type="Pfam" id="PF00001">
    <property type="entry name" value="7tm_1"/>
    <property type="match status" value="1"/>
</dbReference>
<evidence type="ECO:0000256" key="4">
    <source>
        <dbReference type="ARBA" id="ARBA00022989"/>
    </source>
</evidence>
<name>A0A091GWB4_CUCCA</name>
<proteinExistence type="inferred from homology"/>
<dbReference type="GO" id="GO:0045907">
    <property type="term" value="P:positive regulation of vasoconstriction"/>
    <property type="evidence" value="ECO:0007669"/>
    <property type="project" value="TreeGrafter"/>
</dbReference>
<keyword evidence="6 11" id="KW-0472">Membrane</keyword>
<keyword evidence="7" id="KW-1015">Disulfide bond</keyword>
<dbReference type="GO" id="GO:0001992">
    <property type="term" value="P:regulation of systemic arterial blood pressure by vasopressin"/>
    <property type="evidence" value="ECO:0007669"/>
    <property type="project" value="TreeGrafter"/>
</dbReference>
<dbReference type="FunFam" id="1.20.1070.10:FF:000094">
    <property type="entry name" value="Vasopressin V1a receptor"/>
    <property type="match status" value="1"/>
</dbReference>
<feature type="transmembrane region" description="Helical" evidence="11">
    <location>
        <begin position="161"/>
        <end position="184"/>
    </location>
</feature>
<evidence type="ECO:0000313" key="14">
    <source>
        <dbReference type="EMBL" id="KFO78372.1"/>
    </source>
</evidence>
<comment type="similarity">
    <text evidence="11">Belongs to the G-protein coupled receptor 1 family. Vasopressin/oxytocin receptor subfamily.</text>
</comment>
<feature type="transmembrane region" description="Helical" evidence="11">
    <location>
        <begin position="331"/>
        <end position="354"/>
    </location>
</feature>
<keyword evidence="5 11" id="KW-0297">G-protein coupled receptor</keyword>
<keyword evidence="3 11" id="KW-0812">Transmembrane</keyword>
<accession>A0A091GWB4</accession>
<keyword evidence="10 11" id="KW-0807">Transducer</keyword>
<dbReference type="Gene3D" id="1.20.1070.10">
    <property type="entry name" value="Rhodopsin 7-helix transmembrane proteins"/>
    <property type="match status" value="1"/>
</dbReference>
<feature type="transmembrane region" description="Helical" evidence="11">
    <location>
        <begin position="119"/>
        <end position="140"/>
    </location>
</feature>
<dbReference type="InterPro" id="IPR000628">
    <property type="entry name" value="Vprs_rcpt_V1B"/>
</dbReference>
<evidence type="ECO:0000256" key="12">
    <source>
        <dbReference type="SAM" id="MobiDB-lite"/>
    </source>
</evidence>
<dbReference type="PROSITE" id="PS00237">
    <property type="entry name" value="G_PROTEIN_RECEP_F1_1"/>
    <property type="match status" value="1"/>
</dbReference>
<dbReference type="SUPFAM" id="SSF81321">
    <property type="entry name" value="Family A G protein-coupled receptor-like"/>
    <property type="match status" value="1"/>
</dbReference>
<reference evidence="14 15" key="1">
    <citation type="submission" date="2014-04" db="EMBL/GenBank/DDBJ databases">
        <title>Genome evolution of avian class.</title>
        <authorList>
            <person name="Zhang G."/>
            <person name="Li C."/>
        </authorList>
    </citation>
    <scope>NUCLEOTIDE SEQUENCE [LARGE SCALE GENOMIC DNA]</scope>
    <source>
        <strain evidence="14">BGI_N303</strain>
    </source>
</reference>
<feature type="transmembrane region" description="Helical" evidence="11">
    <location>
        <begin position="209"/>
        <end position="234"/>
    </location>
</feature>
<evidence type="ECO:0000256" key="8">
    <source>
        <dbReference type="ARBA" id="ARBA00023170"/>
    </source>
</evidence>
<feature type="transmembrane region" description="Helical" evidence="11">
    <location>
        <begin position="297"/>
        <end position="319"/>
    </location>
</feature>
<dbReference type="AlphaFoldDB" id="A0A091GWB4"/>
<feature type="transmembrane region" description="Helical" evidence="11">
    <location>
        <begin position="48"/>
        <end position="69"/>
    </location>
</feature>
<evidence type="ECO:0000256" key="10">
    <source>
        <dbReference type="ARBA" id="ARBA00023224"/>
    </source>
</evidence>
<gene>
    <name evidence="14" type="ORF">N303_05355</name>
</gene>
<dbReference type="PANTHER" id="PTHR24241">
    <property type="entry name" value="NEUROPEPTIDE RECEPTOR-RELATED G-PROTEIN COUPLED RECEPTOR"/>
    <property type="match status" value="1"/>
</dbReference>